<evidence type="ECO:0000259" key="6">
    <source>
        <dbReference type="Pfam" id="PF01794"/>
    </source>
</evidence>
<feature type="transmembrane region" description="Helical" evidence="5">
    <location>
        <begin position="177"/>
        <end position="195"/>
    </location>
</feature>
<dbReference type="RefSeq" id="WP_077864635.1">
    <property type="nucleotide sequence ID" value="NZ_LZYZ01000002.1"/>
</dbReference>
<organism evidence="7 8">
    <name type="scientific">Clostridium saccharobutylicum</name>
    <dbReference type="NCBI Taxonomy" id="169679"/>
    <lineage>
        <taxon>Bacteria</taxon>
        <taxon>Bacillati</taxon>
        <taxon>Bacillota</taxon>
        <taxon>Clostridia</taxon>
        <taxon>Eubacteriales</taxon>
        <taxon>Clostridiaceae</taxon>
        <taxon>Clostridium</taxon>
    </lineage>
</organism>
<protein>
    <submittedName>
        <fullName evidence="7">Sulfoxide reductase heme-binding subunit YedZ</fullName>
    </submittedName>
</protein>
<dbReference type="Proteomes" id="UP000191154">
    <property type="component" value="Unassembled WGS sequence"/>
</dbReference>
<feature type="transmembrane region" description="Helical" evidence="5">
    <location>
        <begin position="137"/>
        <end position="156"/>
    </location>
</feature>
<evidence type="ECO:0000313" key="8">
    <source>
        <dbReference type="Proteomes" id="UP000191154"/>
    </source>
</evidence>
<keyword evidence="2 5" id="KW-0812">Transmembrane</keyword>
<feature type="transmembrane region" description="Helical" evidence="5">
    <location>
        <begin position="65"/>
        <end position="84"/>
    </location>
</feature>
<evidence type="ECO:0000313" key="7">
    <source>
        <dbReference type="EMBL" id="OOM14368.1"/>
    </source>
</evidence>
<comment type="caution">
    <text evidence="7">The sequence shown here is derived from an EMBL/GenBank/DDBJ whole genome shotgun (WGS) entry which is preliminary data.</text>
</comment>
<dbReference type="STRING" id="169679.CSACC_18030"/>
<dbReference type="AlphaFoldDB" id="A0A1S8ND96"/>
<feature type="domain" description="Ferric oxidoreductase" evidence="6">
    <location>
        <begin position="67"/>
        <end position="185"/>
    </location>
</feature>
<gene>
    <name evidence="7" type="primary">yedZ</name>
    <name evidence="7" type="ORF">CLOSAC_12410</name>
</gene>
<evidence type="ECO:0000256" key="5">
    <source>
        <dbReference type="SAM" id="Phobius"/>
    </source>
</evidence>
<proteinExistence type="predicted"/>
<accession>A0A1S8ND96</accession>
<keyword evidence="3 5" id="KW-1133">Transmembrane helix</keyword>
<evidence type="ECO:0000256" key="2">
    <source>
        <dbReference type="ARBA" id="ARBA00022692"/>
    </source>
</evidence>
<dbReference type="EMBL" id="LZYZ01000002">
    <property type="protein sequence ID" value="OOM14368.1"/>
    <property type="molecule type" value="Genomic_DNA"/>
</dbReference>
<dbReference type="GO" id="GO:0016020">
    <property type="term" value="C:membrane"/>
    <property type="evidence" value="ECO:0007669"/>
    <property type="project" value="UniProtKB-SubCell"/>
</dbReference>
<name>A0A1S8ND96_CLOSA</name>
<evidence type="ECO:0000256" key="4">
    <source>
        <dbReference type="ARBA" id="ARBA00023136"/>
    </source>
</evidence>
<evidence type="ECO:0000256" key="1">
    <source>
        <dbReference type="ARBA" id="ARBA00004141"/>
    </source>
</evidence>
<feature type="transmembrane region" description="Helical" evidence="5">
    <location>
        <begin position="201"/>
        <end position="220"/>
    </location>
</feature>
<dbReference type="InterPro" id="IPR013130">
    <property type="entry name" value="Fe3_Rdtase_TM_dom"/>
</dbReference>
<sequence length="241" mass="27939">MIFICTLVLVTLLSLIFTSSIKKQYYIYYSISGGVAIVTSIYEILRITSNMKLEGVLLTLEKTSIRGLISISFFILVMYAGALNSKWTITKKLRSIRAELAIIGCIMMLPHGVIYFIRFLILKLPKIMAEGKFPILYFSYIGIGIIGFIVMIPLFITSIKKVRRRMQGLIWKRLQRWAYLFYLLAYVHILLVLLNESKIDWLRLSTYTVIFVGYMVLRVFKYKNKQKARLSVLCNTNIKIS</sequence>
<reference evidence="7 8" key="1">
    <citation type="submission" date="2016-05" db="EMBL/GenBank/DDBJ databases">
        <title>Microbial solvent formation.</title>
        <authorList>
            <person name="Poehlein A."/>
            <person name="Montoya Solano J.D."/>
            <person name="Flitsch S."/>
            <person name="Krabben P."/>
            <person name="Duerre P."/>
            <person name="Daniel R."/>
        </authorList>
    </citation>
    <scope>NUCLEOTIDE SEQUENCE [LARGE SCALE GENOMIC DNA]</scope>
    <source>
        <strain evidence="7 8">L1-8</strain>
    </source>
</reference>
<keyword evidence="4 5" id="KW-0472">Membrane</keyword>
<feature type="transmembrane region" description="Helical" evidence="5">
    <location>
        <begin position="96"/>
        <end position="117"/>
    </location>
</feature>
<evidence type="ECO:0000256" key="3">
    <source>
        <dbReference type="ARBA" id="ARBA00022989"/>
    </source>
</evidence>
<comment type="subcellular location">
    <subcellularLocation>
        <location evidence="1">Membrane</location>
        <topology evidence="1">Multi-pass membrane protein</topology>
    </subcellularLocation>
</comment>
<dbReference type="Pfam" id="PF01794">
    <property type="entry name" value="Ferric_reduct"/>
    <property type="match status" value="1"/>
</dbReference>